<evidence type="ECO:0000259" key="25">
    <source>
        <dbReference type="PROSITE" id="PS51459"/>
    </source>
</evidence>
<keyword evidence="7" id="KW-0677">Repeat</keyword>
<evidence type="ECO:0000256" key="16">
    <source>
        <dbReference type="ARBA" id="ARBA00047939"/>
    </source>
</evidence>
<feature type="glycosylation site" description="N-linked (GlcNAc...) asparagine" evidence="22">
    <location>
        <position position="260"/>
    </location>
</feature>
<keyword evidence="27" id="KW-1185">Reference proteome</keyword>
<evidence type="ECO:0000256" key="8">
    <source>
        <dbReference type="ARBA" id="ARBA00022741"/>
    </source>
</evidence>
<sequence length="457" mass="52516">MSEIEVKNIVDTMTEIISENIYPKRKKSIIFAILICGISILIFILLNYIKKQPTKFLLPRDHELQINYDPLRFEVPGKMKKITKIEENNVEAEINLKAAIELKKAGKFDKAYKVFQHSLSLAPNNPRILTEFGLFLEQRDIIKADHFYHRAISFDPNYERALERRQMTAAVVQSIDEERLRRLDEKRDLLSQVDARGAAMKRATKEAYILHIYHSVGIEGNSMTLAETRSVLETHMAVSGRSVEEHNEILGLDSAMKYVNATLVKSEVLTLNDILEIHKRVLGHVDPIEGGMFRRNQVYVGSHIPPKPSQLNMLMDDFLQWLNSDYTNELHPVKQAAIAHYKLVHIHPFSDGNGRTSRLLMNTILMRYGFPPVVIQKQQRLQYYNYLQMANEGDIRPFIRFIAECTEKTLDLYLWATSELPYQVPLLAEKETIDEHSALILDGNDENSGSGGEAIRL</sequence>
<dbReference type="Pfam" id="PF02661">
    <property type="entry name" value="Fic"/>
    <property type="match status" value="1"/>
</dbReference>
<dbReference type="InterPro" id="IPR019734">
    <property type="entry name" value="TPR_rpt"/>
</dbReference>
<evidence type="ECO:0000256" key="5">
    <source>
        <dbReference type="ARBA" id="ARBA00022692"/>
    </source>
</evidence>
<keyword evidence="13 24" id="KW-0472">Membrane</keyword>
<keyword evidence="12 24" id="KW-1133">Transmembrane helix</keyword>
<dbReference type="GO" id="GO:0016787">
    <property type="term" value="F:hydrolase activity"/>
    <property type="evidence" value="ECO:0007669"/>
    <property type="project" value="UniProtKB-KW"/>
</dbReference>
<dbReference type="InterPro" id="IPR011990">
    <property type="entry name" value="TPR-like_helical_dom_sf"/>
</dbReference>
<reference evidence="26" key="2">
    <citation type="submission" date="2022-10" db="EMBL/GenBank/DDBJ databases">
        <authorList>
            <consortium name="ENA_rothamsted_submissions"/>
            <consortium name="culmorum"/>
            <person name="King R."/>
        </authorList>
    </citation>
    <scope>NUCLEOTIDE SEQUENCE</scope>
</reference>
<comment type="catalytic activity">
    <reaction evidence="16">
        <text>L-threonyl-[protein] + ATP = 3-O-(5'-adenylyl)-L-threonyl-[protein] + diphosphate</text>
        <dbReference type="Rhea" id="RHEA:54292"/>
        <dbReference type="Rhea" id="RHEA-COMP:11060"/>
        <dbReference type="Rhea" id="RHEA-COMP:13847"/>
        <dbReference type="ChEBI" id="CHEBI:30013"/>
        <dbReference type="ChEBI" id="CHEBI:30616"/>
        <dbReference type="ChEBI" id="CHEBI:33019"/>
        <dbReference type="ChEBI" id="CHEBI:138113"/>
        <dbReference type="EC" id="2.7.7.108"/>
    </reaction>
</comment>
<dbReference type="OrthoDB" id="439046at2759"/>
<comment type="catalytic activity">
    <reaction evidence="18">
        <text>3-O-(5'-adenylyl)-L-threonyl-[protein] + H2O = L-threonyl-[protein] + AMP + H(+)</text>
        <dbReference type="Rhea" id="RHEA:55932"/>
        <dbReference type="Rhea" id="RHEA-COMP:11060"/>
        <dbReference type="Rhea" id="RHEA-COMP:13847"/>
        <dbReference type="ChEBI" id="CHEBI:15377"/>
        <dbReference type="ChEBI" id="CHEBI:15378"/>
        <dbReference type="ChEBI" id="CHEBI:30013"/>
        <dbReference type="ChEBI" id="CHEBI:138113"/>
        <dbReference type="ChEBI" id="CHEBI:456215"/>
    </reaction>
</comment>
<accession>A0A9N9SC20</accession>
<dbReference type="EC" id="2.7.7.108" evidence="15"/>
<dbReference type="Gene3D" id="1.25.40.10">
    <property type="entry name" value="Tetratricopeptide repeat domain"/>
    <property type="match status" value="1"/>
</dbReference>
<feature type="transmembrane region" description="Helical" evidence="24">
    <location>
        <begin position="29"/>
        <end position="49"/>
    </location>
</feature>
<evidence type="ECO:0000256" key="21">
    <source>
        <dbReference type="PIRSR" id="PIRSR640198-3"/>
    </source>
</evidence>
<keyword evidence="5 24" id="KW-0812">Transmembrane</keyword>
<dbReference type="InterPro" id="IPR003812">
    <property type="entry name" value="Fido"/>
</dbReference>
<comment type="catalytic activity">
    <reaction evidence="17">
        <text>L-tyrosyl-[protein] + ATP = O-(5'-adenylyl)-L-tyrosyl-[protein] + diphosphate</text>
        <dbReference type="Rhea" id="RHEA:54288"/>
        <dbReference type="Rhea" id="RHEA-COMP:10136"/>
        <dbReference type="Rhea" id="RHEA-COMP:13846"/>
        <dbReference type="ChEBI" id="CHEBI:30616"/>
        <dbReference type="ChEBI" id="CHEBI:33019"/>
        <dbReference type="ChEBI" id="CHEBI:46858"/>
        <dbReference type="ChEBI" id="CHEBI:83624"/>
        <dbReference type="EC" id="2.7.7.108"/>
    </reaction>
</comment>
<dbReference type="PANTHER" id="PTHR13504">
    <property type="entry name" value="FIDO DOMAIN-CONTAINING PROTEIN DDB_G0283145"/>
    <property type="match status" value="1"/>
</dbReference>
<evidence type="ECO:0000256" key="20">
    <source>
        <dbReference type="PIRSR" id="PIRSR640198-2"/>
    </source>
</evidence>
<evidence type="ECO:0000256" key="15">
    <source>
        <dbReference type="ARBA" id="ARBA00034531"/>
    </source>
</evidence>
<dbReference type="PROSITE" id="PS50005">
    <property type="entry name" value="TPR"/>
    <property type="match status" value="1"/>
</dbReference>
<dbReference type="Proteomes" id="UP001153620">
    <property type="component" value="Chromosome 4"/>
</dbReference>
<evidence type="ECO:0000256" key="9">
    <source>
        <dbReference type="ARBA" id="ARBA00022801"/>
    </source>
</evidence>
<evidence type="ECO:0000256" key="3">
    <source>
        <dbReference type="ARBA" id="ARBA00014915"/>
    </source>
</evidence>
<keyword evidence="9" id="KW-0378">Hydrolase</keyword>
<evidence type="ECO:0000256" key="12">
    <source>
        <dbReference type="ARBA" id="ARBA00022989"/>
    </source>
</evidence>
<evidence type="ECO:0000256" key="1">
    <source>
        <dbReference type="ARBA" id="ARBA00004167"/>
    </source>
</evidence>
<proteinExistence type="inferred from homology"/>
<dbReference type="InterPro" id="IPR040198">
    <property type="entry name" value="Fido_containing"/>
</dbReference>
<evidence type="ECO:0000256" key="18">
    <source>
        <dbReference type="ARBA" id="ARBA00049297"/>
    </source>
</evidence>
<keyword evidence="10 23" id="KW-0802">TPR repeat</keyword>
<feature type="active site" evidence="19">
    <location>
        <position position="347"/>
    </location>
</feature>
<dbReference type="InterPro" id="IPR036597">
    <property type="entry name" value="Fido-like_dom_sf"/>
</dbReference>
<comment type="similarity">
    <text evidence="2">Belongs to the fic family.</text>
</comment>
<dbReference type="SUPFAM" id="SSF140931">
    <property type="entry name" value="Fic-like"/>
    <property type="match status" value="1"/>
</dbReference>
<evidence type="ECO:0000256" key="7">
    <source>
        <dbReference type="ARBA" id="ARBA00022737"/>
    </source>
</evidence>
<evidence type="ECO:0000256" key="23">
    <source>
        <dbReference type="PROSITE-ProRule" id="PRU00339"/>
    </source>
</evidence>
<dbReference type="GO" id="GO:0005524">
    <property type="term" value="F:ATP binding"/>
    <property type="evidence" value="ECO:0007669"/>
    <property type="project" value="UniProtKB-KW"/>
</dbReference>
<feature type="repeat" description="TPR" evidence="23">
    <location>
        <begin position="92"/>
        <end position="125"/>
    </location>
</feature>
<evidence type="ECO:0000256" key="10">
    <source>
        <dbReference type="ARBA" id="ARBA00022803"/>
    </source>
</evidence>
<dbReference type="AlphaFoldDB" id="A0A9N9SC20"/>
<dbReference type="PROSITE" id="PS51459">
    <property type="entry name" value="FIDO"/>
    <property type="match status" value="1"/>
</dbReference>
<dbReference type="Gene3D" id="1.10.3290.10">
    <property type="entry name" value="Fido-like domain"/>
    <property type="match status" value="1"/>
</dbReference>
<name>A0A9N9SC20_9DIPT</name>
<dbReference type="PANTHER" id="PTHR13504:SF34">
    <property type="entry name" value="PROTEIN ADENYLYLTRANSFERASE FICD"/>
    <property type="match status" value="1"/>
</dbReference>
<keyword evidence="11 20" id="KW-0067">ATP-binding</keyword>
<evidence type="ECO:0000256" key="4">
    <source>
        <dbReference type="ARBA" id="ARBA00022679"/>
    </source>
</evidence>
<evidence type="ECO:0000256" key="11">
    <source>
        <dbReference type="ARBA" id="ARBA00022840"/>
    </source>
</evidence>
<dbReference type="EMBL" id="OU895880">
    <property type="protein sequence ID" value="CAG9812135.1"/>
    <property type="molecule type" value="Genomic_DNA"/>
</dbReference>
<evidence type="ECO:0000313" key="26">
    <source>
        <dbReference type="EMBL" id="CAG9812135.1"/>
    </source>
</evidence>
<feature type="binding site" evidence="20">
    <location>
        <position position="391"/>
    </location>
    <ligand>
        <name>ATP</name>
        <dbReference type="ChEBI" id="CHEBI:30616"/>
    </ligand>
</feature>
<feature type="binding site" evidence="20">
    <location>
        <begin position="300"/>
        <end position="303"/>
    </location>
    <ligand>
        <name>ATP</name>
        <dbReference type="ChEBI" id="CHEBI:30616"/>
    </ligand>
</feature>
<evidence type="ECO:0000256" key="19">
    <source>
        <dbReference type="PIRSR" id="PIRSR640198-1"/>
    </source>
</evidence>
<protein>
    <recommendedName>
        <fullName evidence="3">Protein adenylyltransferase Fic</fullName>
        <ecNumber evidence="15">2.7.7.108</ecNumber>
    </recommendedName>
    <alternativeName>
        <fullName evidence="14">De-AMPylase Fic</fullName>
    </alternativeName>
</protein>
<evidence type="ECO:0000256" key="13">
    <source>
        <dbReference type="ARBA" id="ARBA00023136"/>
    </source>
</evidence>
<evidence type="ECO:0000256" key="24">
    <source>
        <dbReference type="SAM" id="Phobius"/>
    </source>
</evidence>
<gene>
    <name evidence="26" type="ORF">CHIRRI_LOCUS14940</name>
</gene>
<evidence type="ECO:0000256" key="17">
    <source>
        <dbReference type="ARBA" id="ARBA00048696"/>
    </source>
</evidence>
<keyword evidence="8 20" id="KW-0547">Nucleotide-binding</keyword>
<evidence type="ECO:0000313" key="27">
    <source>
        <dbReference type="Proteomes" id="UP001153620"/>
    </source>
</evidence>
<evidence type="ECO:0000256" key="22">
    <source>
        <dbReference type="PIRSR" id="PIRSR640198-4"/>
    </source>
</evidence>
<evidence type="ECO:0000256" key="6">
    <source>
        <dbReference type="ARBA" id="ARBA00022695"/>
    </source>
</evidence>
<feature type="domain" description="Fido" evidence="25">
    <location>
        <begin position="269"/>
        <end position="404"/>
    </location>
</feature>
<feature type="binding site" evidence="20">
    <location>
        <begin position="383"/>
        <end position="384"/>
    </location>
    <ligand>
        <name>ATP</name>
        <dbReference type="ChEBI" id="CHEBI:30616"/>
    </ligand>
</feature>
<evidence type="ECO:0000256" key="14">
    <source>
        <dbReference type="ARBA" id="ARBA00030885"/>
    </source>
</evidence>
<keyword evidence="6" id="KW-0548">Nucleotidyltransferase</keyword>
<comment type="subcellular location">
    <subcellularLocation>
        <location evidence="1">Membrane</location>
        <topology evidence="1">Single-pass membrane protein</topology>
    </subcellularLocation>
</comment>
<dbReference type="SUPFAM" id="SSF48452">
    <property type="entry name" value="TPR-like"/>
    <property type="match status" value="1"/>
</dbReference>
<organism evidence="26 27">
    <name type="scientific">Chironomus riparius</name>
    <dbReference type="NCBI Taxonomy" id="315576"/>
    <lineage>
        <taxon>Eukaryota</taxon>
        <taxon>Metazoa</taxon>
        <taxon>Ecdysozoa</taxon>
        <taxon>Arthropoda</taxon>
        <taxon>Hexapoda</taxon>
        <taxon>Insecta</taxon>
        <taxon>Pterygota</taxon>
        <taxon>Neoptera</taxon>
        <taxon>Endopterygota</taxon>
        <taxon>Diptera</taxon>
        <taxon>Nematocera</taxon>
        <taxon>Chironomoidea</taxon>
        <taxon>Chironomidae</taxon>
        <taxon>Chironominae</taxon>
        <taxon>Chironomus</taxon>
    </lineage>
</organism>
<keyword evidence="4" id="KW-0808">Transferase</keyword>
<dbReference type="GO" id="GO:0016020">
    <property type="term" value="C:membrane"/>
    <property type="evidence" value="ECO:0007669"/>
    <property type="project" value="UniProtKB-SubCell"/>
</dbReference>
<evidence type="ECO:0000256" key="2">
    <source>
        <dbReference type="ARBA" id="ARBA00009742"/>
    </source>
</evidence>
<feature type="site" description="Important for autoinhibition of adenylyltransferase activity" evidence="21">
    <location>
        <position position="219"/>
    </location>
</feature>
<feature type="binding site" evidence="20">
    <location>
        <begin position="351"/>
        <end position="358"/>
    </location>
    <ligand>
        <name>ATP</name>
        <dbReference type="ChEBI" id="CHEBI:30616"/>
    </ligand>
</feature>
<dbReference type="GO" id="GO:0070733">
    <property type="term" value="F:AMPylase activity"/>
    <property type="evidence" value="ECO:0007669"/>
    <property type="project" value="UniProtKB-EC"/>
</dbReference>
<reference evidence="26" key="1">
    <citation type="submission" date="2022-01" db="EMBL/GenBank/DDBJ databases">
        <authorList>
            <person name="King R."/>
        </authorList>
    </citation>
    <scope>NUCLEOTIDE SEQUENCE</scope>
</reference>